<keyword evidence="4 5" id="KW-0472">Membrane</keyword>
<keyword evidence="3 5" id="KW-1133">Transmembrane helix</keyword>
<name>A0A7K6IDE3_9PASS</name>
<dbReference type="GO" id="GO:0016020">
    <property type="term" value="C:membrane"/>
    <property type="evidence" value="ECO:0007669"/>
    <property type="project" value="UniProtKB-SubCell"/>
</dbReference>
<protein>
    <submittedName>
        <fullName evidence="6">TSCOT protein</fullName>
    </submittedName>
</protein>
<dbReference type="InterPro" id="IPR036259">
    <property type="entry name" value="MFS_trans_sf"/>
</dbReference>
<feature type="transmembrane region" description="Helical" evidence="5">
    <location>
        <begin position="324"/>
        <end position="344"/>
    </location>
</feature>
<keyword evidence="2 5" id="KW-0812">Transmembrane</keyword>
<feature type="non-terminal residue" evidence="6">
    <location>
        <position position="1"/>
    </location>
</feature>
<feature type="transmembrane region" description="Helical" evidence="5">
    <location>
        <begin position="296"/>
        <end position="317"/>
    </location>
</feature>
<dbReference type="Gene3D" id="1.20.1250.20">
    <property type="entry name" value="MFS general substrate transporter like domains"/>
    <property type="match status" value="1"/>
</dbReference>
<feature type="transmembrane region" description="Helical" evidence="5">
    <location>
        <begin position="155"/>
        <end position="178"/>
    </location>
</feature>
<accession>A0A7K6IDE3</accession>
<organism evidence="6 7">
    <name type="scientific">Dasyornis broadbenti</name>
    <name type="common">rufous bristle-bird</name>
    <dbReference type="NCBI Taxonomy" id="243059"/>
    <lineage>
        <taxon>Eukaryota</taxon>
        <taxon>Metazoa</taxon>
        <taxon>Chordata</taxon>
        <taxon>Craniata</taxon>
        <taxon>Vertebrata</taxon>
        <taxon>Euteleostomi</taxon>
        <taxon>Archelosauria</taxon>
        <taxon>Archosauria</taxon>
        <taxon>Dinosauria</taxon>
        <taxon>Saurischia</taxon>
        <taxon>Theropoda</taxon>
        <taxon>Coelurosauria</taxon>
        <taxon>Aves</taxon>
        <taxon>Neognathae</taxon>
        <taxon>Neoaves</taxon>
        <taxon>Telluraves</taxon>
        <taxon>Australaves</taxon>
        <taxon>Passeriformes</taxon>
        <taxon>Meliphagoidea</taxon>
        <taxon>Dasyornithidae</taxon>
        <taxon>Dasyornis</taxon>
    </lineage>
</organism>
<dbReference type="EMBL" id="VZRN01006399">
    <property type="protein sequence ID" value="NWV85853.1"/>
    <property type="molecule type" value="Genomic_DNA"/>
</dbReference>
<feature type="non-terminal residue" evidence="6">
    <location>
        <position position="451"/>
    </location>
</feature>
<feature type="transmembrane region" description="Helical" evidence="5">
    <location>
        <begin position="350"/>
        <end position="371"/>
    </location>
</feature>
<evidence type="ECO:0000313" key="6">
    <source>
        <dbReference type="EMBL" id="NWV85853.1"/>
    </source>
</evidence>
<feature type="transmembrane region" description="Helical" evidence="5">
    <location>
        <begin position="383"/>
        <end position="406"/>
    </location>
</feature>
<dbReference type="SUPFAM" id="SSF103473">
    <property type="entry name" value="MFS general substrate transporter"/>
    <property type="match status" value="1"/>
</dbReference>
<proteinExistence type="predicted"/>
<evidence type="ECO:0000256" key="3">
    <source>
        <dbReference type="ARBA" id="ARBA00022989"/>
    </source>
</evidence>
<comment type="caution">
    <text evidence="6">The sequence shown here is derived from an EMBL/GenBank/DDBJ whole genome shotgun (WGS) entry which is preliminary data.</text>
</comment>
<evidence type="ECO:0000313" key="7">
    <source>
        <dbReference type="Proteomes" id="UP000521322"/>
    </source>
</evidence>
<feature type="transmembrane region" description="Helical" evidence="5">
    <location>
        <begin position="257"/>
        <end position="284"/>
    </location>
</feature>
<feature type="transmembrane region" description="Helical" evidence="5">
    <location>
        <begin position="412"/>
        <end position="437"/>
    </location>
</feature>
<sequence length="451" mass="48690">SMVGITAMRTWIEPVVAGSQVASAFYDTALLLVVKNYYNQTNSTAPAHTQEDAQQKAVSNFYIIYNLVLGLSPLVSAYSLSKLGDRMHRKIPICIPLLGYLGSKTLLLLLILLGWPVEVMYGAAAFNGLTGGFTTLWAGIMALGSLGSSESRRSLRLIIIELVYGLAGFLGSMASGYLFVGFSDRYREGTVLVCCSIACYAFCLLYSIFVLTVPKPAASCPAKAKNAEEVGGQLPAHTEAAAASEGSISAPVSPSKLIIILLFVAAILYDFAVVGAMNVLPLFLLREPLSWNAVEIGHGNAAGYVIFITSFLGVFVFSRYLRDITMIMIGVASFSAGILIMAFVQWSFLFYIARAVMLFALIPLPTIRSMLSKHVEGSSYGKVFVLLQLSLVTTGVVTSTVYNKIYQNTLDWYSGFCFILSSLVGCLSLVPLSFVAIKQRSTTGSLQILTE</sequence>
<evidence type="ECO:0000256" key="2">
    <source>
        <dbReference type="ARBA" id="ARBA00022692"/>
    </source>
</evidence>
<keyword evidence="7" id="KW-1185">Reference proteome</keyword>
<gene>
    <name evidence="6" type="primary">Slc46a2</name>
    <name evidence="6" type="ORF">DASBRO_R00934</name>
</gene>
<dbReference type="PANTHER" id="PTHR23507">
    <property type="entry name" value="ZGC:174356"/>
    <property type="match status" value="1"/>
</dbReference>
<dbReference type="AlphaFoldDB" id="A0A7K6IDE3"/>
<dbReference type="GO" id="GO:0022857">
    <property type="term" value="F:transmembrane transporter activity"/>
    <property type="evidence" value="ECO:0007669"/>
    <property type="project" value="TreeGrafter"/>
</dbReference>
<feature type="transmembrane region" description="Helical" evidence="5">
    <location>
        <begin position="190"/>
        <end position="213"/>
    </location>
</feature>
<evidence type="ECO:0000256" key="5">
    <source>
        <dbReference type="SAM" id="Phobius"/>
    </source>
</evidence>
<dbReference type="PANTHER" id="PTHR23507:SF3">
    <property type="entry name" value="THYMIC STROMAL COTRANSPORTER HOMOLOG"/>
    <property type="match status" value="1"/>
</dbReference>
<feature type="transmembrane region" description="Helical" evidence="5">
    <location>
        <begin position="121"/>
        <end position="143"/>
    </location>
</feature>
<comment type="subcellular location">
    <subcellularLocation>
        <location evidence="1">Membrane</location>
        <topology evidence="1">Multi-pass membrane protein</topology>
    </subcellularLocation>
</comment>
<evidence type="ECO:0000256" key="1">
    <source>
        <dbReference type="ARBA" id="ARBA00004141"/>
    </source>
</evidence>
<dbReference type="Proteomes" id="UP000521322">
    <property type="component" value="Unassembled WGS sequence"/>
</dbReference>
<reference evidence="6 7" key="1">
    <citation type="submission" date="2019-09" db="EMBL/GenBank/DDBJ databases">
        <title>Bird 10,000 Genomes (B10K) Project - Family phase.</title>
        <authorList>
            <person name="Zhang G."/>
        </authorList>
    </citation>
    <scope>NUCLEOTIDE SEQUENCE [LARGE SCALE GENOMIC DNA]</scope>
    <source>
        <strain evidence="6">B10K-DU-029-49</strain>
        <tissue evidence="6">Liver</tissue>
    </source>
</reference>
<feature type="transmembrane region" description="Helical" evidence="5">
    <location>
        <begin position="93"/>
        <end position="115"/>
    </location>
</feature>
<evidence type="ECO:0000256" key="4">
    <source>
        <dbReference type="ARBA" id="ARBA00023136"/>
    </source>
</evidence>